<reference evidence="1 2" key="1">
    <citation type="journal article" date="2022" name="Hortic Res">
        <title>A haplotype resolved chromosomal level avocado genome allows analysis of novel avocado genes.</title>
        <authorList>
            <person name="Nath O."/>
            <person name="Fletcher S.J."/>
            <person name="Hayward A."/>
            <person name="Shaw L.M."/>
            <person name="Masouleh A.K."/>
            <person name="Furtado A."/>
            <person name="Henry R.J."/>
            <person name="Mitter N."/>
        </authorList>
    </citation>
    <scope>NUCLEOTIDE SEQUENCE [LARGE SCALE GENOMIC DNA]</scope>
    <source>
        <strain evidence="2">cv. Hass</strain>
    </source>
</reference>
<comment type="caution">
    <text evidence="1">The sequence shown here is derived from an EMBL/GenBank/DDBJ whole genome shotgun (WGS) entry which is preliminary data.</text>
</comment>
<dbReference type="EMBL" id="CM056815">
    <property type="protein sequence ID" value="KAJ8630568.1"/>
    <property type="molecule type" value="Genomic_DNA"/>
</dbReference>
<proteinExistence type="predicted"/>
<gene>
    <name evidence="1" type="ORF">MRB53_023891</name>
</gene>
<organism evidence="1 2">
    <name type="scientific">Persea americana</name>
    <name type="common">Avocado</name>
    <dbReference type="NCBI Taxonomy" id="3435"/>
    <lineage>
        <taxon>Eukaryota</taxon>
        <taxon>Viridiplantae</taxon>
        <taxon>Streptophyta</taxon>
        <taxon>Embryophyta</taxon>
        <taxon>Tracheophyta</taxon>
        <taxon>Spermatophyta</taxon>
        <taxon>Magnoliopsida</taxon>
        <taxon>Magnoliidae</taxon>
        <taxon>Laurales</taxon>
        <taxon>Lauraceae</taxon>
        <taxon>Persea</taxon>
    </lineage>
</organism>
<evidence type="ECO:0000313" key="1">
    <source>
        <dbReference type="EMBL" id="KAJ8630568.1"/>
    </source>
</evidence>
<name>A0ACC2LBV2_PERAE</name>
<keyword evidence="2" id="KW-1185">Reference proteome</keyword>
<accession>A0ACC2LBV2</accession>
<evidence type="ECO:0000313" key="2">
    <source>
        <dbReference type="Proteomes" id="UP001234297"/>
    </source>
</evidence>
<protein>
    <submittedName>
        <fullName evidence="1">Uncharacterized protein</fullName>
    </submittedName>
</protein>
<dbReference type="Proteomes" id="UP001234297">
    <property type="component" value="Chromosome 7"/>
</dbReference>
<sequence length="192" mass="21126">MSFQSNPRYLQRRQYFLLNRQSHGAVKKKAREEGACLRLVSLVATEKKNGRQLVHVCSVDIRPLCLSPSITGFCATGTGEASPAQGLRHRCKRGRLLPVTEPVKKITGLPSIPCSCTGNCRRKRRRNGVASNDSCRNQIAANSDLDWVVSCFWLGPTSPCRNTAGVLTTAAAACRRRRRRSSAPYAVAVEVD</sequence>